<feature type="compositionally biased region" description="Polar residues" evidence="1">
    <location>
        <begin position="152"/>
        <end position="163"/>
    </location>
</feature>
<feature type="compositionally biased region" description="Acidic residues" evidence="1">
    <location>
        <begin position="117"/>
        <end position="132"/>
    </location>
</feature>
<name>A0A8J5M3J9_9STRA</name>
<accession>A0A8J5M3J9</accession>
<proteinExistence type="predicted"/>
<dbReference type="EMBL" id="JAENGY010001268">
    <property type="protein sequence ID" value="KAG6950738.1"/>
    <property type="molecule type" value="Genomic_DNA"/>
</dbReference>
<evidence type="ECO:0000313" key="3">
    <source>
        <dbReference type="Proteomes" id="UP000709295"/>
    </source>
</evidence>
<keyword evidence="3" id="KW-1185">Reference proteome</keyword>
<reference evidence="2" key="1">
    <citation type="submission" date="2021-01" db="EMBL/GenBank/DDBJ databases">
        <title>Phytophthora aleatoria, a newly-described species from Pinus radiata is distinct from Phytophthora cactorum isolates based on comparative genomics.</title>
        <authorList>
            <person name="Mcdougal R."/>
            <person name="Panda P."/>
            <person name="Williams N."/>
            <person name="Studholme D.J."/>
        </authorList>
    </citation>
    <scope>NUCLEOTIDE SEQUENCE</scope>
    <source>
        <strain evidence="2">NZFS 4037</strain>
    </source>
</reference>
<feature type="compositionally biased region" description="Basic residues" evidence="1">
    <location>
        <begin position="140"/>
        <end position="150"/>
    </location>
</feature>
<dbReference type="Proteomes" id="UP000709295">
    <property type="component" value="Unassembled WGS sequence"/>
</dbReference>
<evidence type="ECO:0000313" key="2">
    <source>
        <dbReference type="EMBL" id="KAG6950738.1"/>
    </source>
</evidence>
<comment type="caution">
    <text evidence="2">The sequence shown here is derived from an EMBL/GenBank/DDBJ whole genome shotgun (WGS) entry which is preliminary data.</text>
</comment>
<evidence type="ECO:0000256" key="1">
    <source>
        <dbReference type="SAM" id="MobiDB-lite"/>
    </source>
</evidence>
<feature type="compositionally biased region" description="Basic and acidic residues" evidence="1">
    <location>
        <begin position="172"/>
        <end position="184"/>
    </location>
</feature>
<feature type="region of interest" description="Disordered" evidence="1">
    <location>
        <begin position="97"/>
        <end position="184"/>
    </location>
</feature>
<gene>
    <name evidence="2" type="ORF">JG688_00014023</name>
</gene>
<protein>
    <submittedName>
        <fullName evidence="2">Uncharacterized protein</fullName>
    </submittedName>
</protein>
<sequence>MECPMRRSEKEARESLEGPVSWDKLRLHVGMVMRIGLSYNSIMDNLREGRLAHSLFNEGALCEMLARMMFWRKLDESLWPKYSSYWGSLTILLEDERLPEDNEPENDDTSRDQDWQMGEDGDNGEEEDDVTIEVEASGKPKYRKAKRRSSPGKPQSPTPSTKFRIQRRSRQARKDYEDLPLEEKAVVEIPDADIVS</sequence>
<organism evidence="2 3">
    <name type="scientific">Phytophthora aleatoria</name>
    <dbReference type="NCBI Taxonomy" id="2496075"/>
    <lineage>
        <taxon>Eukaryota</taxon>
        <taxon>Sar</taxon>
        <taxon>Stramenopiles</taxon>
        <taxon>Oomycota</taxon>
        <taxon>Peronosporomycetes</taxon>
        <taxon>Peronosporales</taxon>
        <taxon>Peronosporaceae</taxon>
        <taxon>Phytophthora</taxon>
    </lineage>
</organism>
<dbReference type="AlphaFoldDB" id="A0A8J5M3J9"/>